<dbReference type="WBParaSite" id="NBR_0001647501-mRNA-1">
    <property type="protein sequence ID" value="NBR_0001647501-mRNA-1"/>
    <property type="gene ID" value="NBR_0001647501"/>
</dbReference>
<keyword evidence="2" id="KW-1185">Reference proteome</keyword>
<evidence type="ECO:0000313" key="1">
    <source>
        <dbReference type="EMBL" id="VDL80071.1"/>
    </source>
</evidence>
<sequence length="79" mass="8473">MVKEVTRDEYWTTMRSDDILKASPDEGRATSGFSASHHNLYAAGQTAAFPSSSSAFSASDTNHLHRAVLSTATGSESHK</sequence>
<organism evidence="3">
    <name type="scientific">Nippostrongylus brasiliensis</name>
    <name type="common">Rat hookworm</name>
    <dbReference type="NCBI Taxonomy" id="27835"/>
    <lineage>
        <taxon>Eukaryota</taxon>
        <taxon>Metazoa</taxon>
        <taxon>Ecdysozoa</taxon>
        <taxon>Nematoda</taxon>
        <taxon>Chromadorea</taxon>
        <taxon>Rhabditida</taxon>
        <taxon>Rhabditina</taxon>
        <taxon>Rhabditomorpha</taxon>
        <taxon>Strongyloidea</taxon>
        <taxon>Heligmosomidae</taxon>
        <taxon>Nippostrongylus</taxon>
    </lineage>
</organism>
<protein>
    <submittedName>
        <fullName evidence="1 3">Uncharacterized protein</fullName>
    </submittedName>
</protein>
<dbReference type="Proteomes" id="UP000271162">
    <property type="component" value="Unassembled WGS sequence"/>
</dbReference>
<reference evidence="3" key="1">
    <citation type="submission" date="2017-02" db="UniProtKB">
        <authorList>
            <consortium name="WormBaseParasite"/>
        </authorList>
    </citation>
    <scope>IDENTIFICATION</scope>
</reference>
<accession>A0A0N4YHW3</accession>
<gene>
    <name evidence="1" type="ORF">NBR_LOCUS16476</name>
</gene>
<dbReference type="EMBL" id="UYSL01022225">
    <property type="protein sequence ID" value="VDL80071.1"/>
    <property type="molecule type" value="Genomic_DNA"/>
</dbReference>
<evidence type="ECO:0000313" key="3">
    <source>
        <dbReference type="WBParaSite" id="NBR_0001647501-mRNA-1"/>
    </source>
</evidence>
<proteinExistence type="predicted"/>
<evidence type="ECO:0000313" key="2">
    <source>
        <dbReference type="Proteomes" id="UP000271162"/>
    </source>
</evidence>
<dbReference type="AlphaFoldDB" id="A0A0N4YHW3"/>
<reference evidence="1 2" key="2">
    <citation type="submission" date="2018-11" db="EMBL/GenBank/DDBJ databases">
        <authorList>
            <consortium name="Pathogen Informatics"/>
        </authorList>
    </citation>
    <scope>NUCLEOTIDE SEQUENCE [LARGE SCALE GENOMIC DNA]</scope>
</reference>
<name>A0A0N4YHW3_NIPBR</name>